<dbReference type="GO" id="GO:0000155">
    <property type="term" value="F:phosphorelay sensor kinase activity"/>
    <property type="evidence" value="ECO:0007669"/>
    <property type="project" value="InterPro"/>
</dbReference>
<keyword evidence="8 11" id="KW-1133">Transmembrane helix</keyword>
<evidence type="ECO:0000256" key="7">
    <source>
        <dbReference type="ARBA" id="ARBA00022777"/>
    </source>
</evidence>
<evidence type="ECO:0000259" key="12">
    <source>
        <dbReference type="PROSITE" id="PS50109"/>
    </source>
</evidence>
<evidence type="ECO:0000313" key="14">
    <source>
        <dbReference type="Proteomes" id="UP000010478"/>
    </source>
</evidence>
<dbReference type="AlphaFoldDB" id="K9VLP9"/>
<dbReference type="InterPro" id="IPR036890">
    <property type="entry name" value="HATPase_C_sf"/>
</dbReference>
<dbReference type="GO" id="GO:0005886">
    <property type="term" value="C:plasma membrane"/>
    <property type="evidence" value="ECO:0007669"/>
    <property type="project" value="TreeGrafter"/>
</dbReference>
<dbReference type="InterPro" id="IPR005467">
    <property type="entry name" value="His_kinase_dom"/>
</dbReference>
<dbReference type="InterPro" id="IPR004358">
    <property type="entry name" value="Sig_transdc_His_kin-like_C"/>
</dbReference>
<dbReference type="InterPro" id="IPR003661">
    <property type="entry name" value="HisK_dim/P_dom"/>
</dbReference>
<evidence type="ECO:0000256" key="11">
    <source>
        <dbReference type="SAM" id="Phobius"/>
    </source>
</evidence>
<protein>
    <recommendedName>
        <fullName evidence="3">histidine kinase</fullName>
        <ecNumber evidence="3">2.7.13.3</ecNumber>
    </recommendedName>
</protein>
<comment type="catalytic activity">
    <reaction evidence="1">
        <text>ATP + protein L-histidine = ADP + protein N-phospho-L-histidine.</text>
        <dbReference type="EC" id="2.7.13.3"/>
    </reaction>
</comment>
<dbReference type="Gene3D" id="3.30.565.10">
    <property type="entry name" value="Histidine kinase-like ATPase, C-terminal domain"/>
    <property type="match status" value="1"/>
</dbReference>
<dbReference type="SUPFAM" id="SSF47384">
    <property type="entry name" value="Homodimeric domain of signal transducing histidine kinase"/>
    <property type="match status" value="1"/>
</dbReference>
<dbReference type="HOGENOM" id="CLU_000445_89_6_3"/>
<keyword evidence="14" id="KW-1185">Reference proteome</keyword>
<dbReference type="InterPro" id="IPR003594">
    <property type="entry name" value="HATPase_dom"/>
</dbReference>
<dbReference type="PANTHER" id="PTHR45436:SF5">
    <property type="entry name" value="SENSOR HISTIDINE KINASE TRCS"/>
    <property type="match status" value="1"/>
</dbReference>
<dbReference type="PATRIC" id="fig|179408.3.peg.5687"/>
<evidence type="ECO:0000256" key="3">
    <source>
        <dbReference type="ARBA" id="ARBA00012438"/>
    </source>
</evidence>
<organism evidence="13 14">
    <name type="scientific">Phormidium nigroviride PCC 7112</name>
    <dbReference type="NCBI Taxonomy" id="179408"/>
    <lineage>
        <taxon>Bacteria</taxon>
        <taxon>Bacillati</taxon>
        <taxon>Cyanobacteriota</taxon>
        <taxon>Cyanophyceae</taxon>
        <taxon>Oscillatoriophycideae</taxon>
        <taxon>Oscillatoriales</taxon>
        <taxon>Oscillatoriaceae</taxon>
        <taxon>Phormidium</taxon>
    </lineage>
</organism>
<evidence type="ECO:0000256" key="1">
    <source>
        <dbReference type="ARBA" id="ARBA00000085"/>
    </source>
</evidence>
<dbReference type="PRINTS" id="PR00344">
    <property type="entry name" value="BCTRLSENSOR"/>
</dbReference>
<dbReference type="Pfam" id="PF02518">
    <property type="entry name" value="HATPase_c"/>
    <property type="match status" value="1"/>
</dbReference>
<evidence type="ECO:0000256" key="2">
    <source>
        <dbReference type="ARBA" id="ARBA00004370"/>
    </source>
</evidence>
<keyword evidence="4" id="KW-0597">Phosphoprotein</keyword>
<gene>
    <name evidence="13" type="ORF">Osc7112_4576</name>
</gene>
<keyword evidence="9" id="KW-0902">Two-component regulatory system</keyword>
<keyword evidence="5" id="KW-0808">Transferase</keyword>
<keyword evidence="10 11" id="KW-0472">Membrane</keyword>
<dbReference type="InterPro" id="IPR050428">
    <property type="entry name" value="TCS_sensor_his_kinase"/>
</dbReference>
<evidence type="ECO:0000256" key="9">
    <source>
        <dbReference type="ARBA" id="ARBA00023012"/>
    </source>
</evidence>
<sequence length="590" mass="66209">MLHHCQQQAFRPVPQRIDFLASQAGKPVPKRLIENGGTYELNQLNPLQNQLPNFFRNMFQATRRRLAIWYTAVTAVLLLLFATGFYFYVRTTLIDRIDDTLNHVVEVIERTLVIEPLSLPATKDKNKLQVNIQASFRDSTDAVEDDHIDLEWFSPTGELLWSTLSEPLNIPIHANRMGETVWVNHKLRFEGTNQVQERLATGNVPDVTDLRDRGKRDLTAEAQRAQRGEIRDFDGGLNAGLQENLNLGSEKSIAQNKNRVSTKPISIRTTQNYSLRQVTQRVEIGRQVLGYLRVSHPWFEVTKPIRQLILDLILGAGLTLICVAAIGWLLSGLAMAPVRDSYGRLKQFTADASHELRNPIATIQTNVQVALAEPDIEPQQYQQLQVIERLTRRLGRLVDDLLFLARQDSGIVQQQWIEVPLDALLMEVIEEQQAIATTQNLSLSLEIVDLPNAEDNFTLLGDWDQLARLFTNIVSNAVQYTPSGGEIEVELQLAAKNKRNSPMLNPALQIKVTDTGIGISAEALPHLFDRFYRADPARTHRSAAGSGLGLAIAKAIVENHRGQIRIDSQVDRGTAVTVTLPAHKSEASRL</sequence>
<comment type="subcellular location">
    <subcellularLocation>
        <location evidence="2">Membrane</location>
    </subcellularLocation>
</comment>
<name>K9VLP9_9CYAN</name>
<dbReference type="STRING" id="179408.Osc7112_4576"/>
<dbReference type="eggNOG" id="COG5002">
    <property type="taxonomic scope" value="Bacteria"/>
</dbReference>
<evidence type="ECO:0000256" key="6">
    <source>
        <dbReference type="ARBA" id="ARBA00022692"/>
    </source>
</evidence>
<evidence type="ECO:0000256" key="10">
    <source>
        <dbReference type="ARBA" id="ARBA00023136"/>
    </source>
</evidence>
<dbReference type="Proteomes" id="UP000010478">
    <property type="component" value="Chromosome"/>
</dbReference>
<dbReference type="Pfam" id="PF00512">
    <property type="entry name" value="HisKA"/>
    <property type="match status" value="1"/>
</dbReference>
<dbReference type="InterPro" id="IPR036097">
    <property type="entry name" value="HisK_dim/P_sf"/>
</dbReference>
<evidence type="ECO:0000256" key="4">
    <source>
        <dbReference type="ARBA" id="ARBA00022553"/>
    </source>
</evidence>
<dbReference type="PROSITE" id="PS50109">
    <property type="entry name" value="HIS_KIN"/>
    <property type="match status" value="1"/>
</dbReference>
<evidence type="ECO:0000313" key="13">
    <source>
        <dbReference type="EMBL" id="AFZ08871.1"/>
    </source>
</evidence>
<dbReference type="CDD" id="cd00082">
    <property type="entry name" value="HisKA"/>
    <property type="match status" value="1"/>
</dbReference>
<feature type="domain" description="Histidine kinase" evidence="12">
    <location>
        <begin position="351"/>
        <end position="584"/>
    </location>
</feature>
<dbReference type="FunFam" id="3.30.565.10:FF:000006">
    <property type="entry name" value="Sensor histidine kinase WalK"/>
    <property type="match status" value="1"/>
</dbReference>
<dbReference type="KEGG" id="oni:Osc7112_4576"/>
<dbReference type="EMBL" id="CP003614">
    <property type="protein sequence ID" value="AFZ08871.1"/>
    <property type="molecule type" value="Genomic_DNA"/>
</dbReference>
<dbReference type="SMART" id="SM00387">
    <property type="entry name" value="HATPase_c"/>
    <property type="match status" value="1"/>
</dbReference>
<keyword evidence="7 13" id="KW-0418">Kinase</keyword>
<dbReference type="PANTHER" id="PTHR45436">
    <property type="entry name" value="SENSOR HISTIDINE KINASE YKOH"/>
    <property type="match status" value="1"/>
</dbReference>
<evidence type="ECO:0000256" key="5">
    <source>
        <dbReference type="ARBA" id="ARBA00022679"/>
    </source>
</evidence>
<dbReference type="Gene3D" id="1.10.287.130">
    <property type="match status" value="1"/>
</dbReference>
<feature type="transmembrane region" description="Helical" evidence="11">
    <location>
        <begin position="66"/>
        <end position="89"/>
    </location>
</feature>
<reference evidence="13 14" key="1">
    <citation type="submission" date="2012-05" db="EMBL/GenBank/DDBJ databases">
        <title>Finished chromosome of genome of Oscillatoria sp. PCC 7112.</title>
        <authorList>
            <consortium name="US DOE Joint Genome Institute"/>
            <person name="Gugger M."/>
            <person name="Coursin T."/>
            <person name="Rippka R."/>
            <person name="Tandeau De Marsac N."/>
            <person name="Huntemann M."/>
            <person name="Wei C.-L."/>
            <person name="Han J."/>
            <person name="Detter J.C."/>
            <person name="Han C."/>
            <person name="Tapia R."/>
            <person name="Davenport K."/>
            <person name="Daligault H."/>
            <person name="Erkkila T."/>
            <person name="Gu W."/>
            <person name="Munk A.C.C."/>
            <person name="Teshima H."/>
            <person name="Xu Y."/>
            <person name="Chain P."/>
            <person name="Chen A."/>
            <person name="Krypides N."/>
            <person name="Mavromatis K."/>
            <person name="Markowitz V."/>
            <person name="Szeto E."/>
            <person name="Ivanova N."/>
            <person name="Mikhailova N."/>
            <person name="Ovchinnikova G."/>
            <person name="Pagani I."/>
            <person name="Pati A."/>
            <person name="Goodwin L."/>
            <person name="Peters L."/>
            <person name="Pitluck S."/>
            <person name="Woyke T."/>
            <person name="Kerfeld C."/>
        </authorList>
    </citation>
    <scope>NUCLEOTIDE SEQUENCE [LARGE SCALE GENOMIC DNA]</scope>
    <source>
        <strain evidence="13 14">PCC 7112</strain>
    </source>
</reference>
<dbReference type="EC" id="2.7.13.3" evidence="3"/>
<dbReference type="SUPFAM" id="SSF55874">
    <property type="entry name" value="ATPase domain of HSP90 chaperone/DNA topoisomerase II/histidine kinase"/>
    <property type="match status" value="1"/>
</dbReference>
<accession>K9VLP9</accession>
<evidence type="ECO:0000256" key="8">
    <source>
        <dbReference type="ARBA" id="ARBA00022989"/>
    </source>
</evidence>
<feature type="transmembrane region" description="Helical" evidence="11">
    <location>
        <begin position="312"/>
        <end position="336"/>
    </location>
</feature>
<dbReference type="SMART" id="SM00388">
    <property type="entry name" value="HisKA"/>
    <property type="match status" value="1"/>
</dbReference>
<keyword evidence="6 11" id="KW-0812">Transmembrane</keyword>
<proteinExistence type="predicted"/>